<dbReference type="OrthoDB" id="1725351at2759"/>
<keyword evidence="3" id="KW-1185">Reference proteome</keyword>
<dbReference type="PANTHER" id="PTHR46328">
    <property type="entry name" value="FAR-RED IMPAIRED RESPONSIVE (FAR1) FAMILY PROTEIN-RELATED"/>
    <property type="match status" value="1"/>
</dbReference>
<dbReference type="EMBL" id="JADFTS010000008">
    <property type="protein sequence ID" value="KAF9593957.1"/>
    <property type="molecule type" value="Genomic_DNA"/>
</dbReference>
<protein>
    <recommendedName>
        <fullName evidence="1">FAR1 domain-containing protein</fullName>
    </recommendedName>
</protein>
<accession>A0A835H930</accession>
<sequence>MLKFMRTVIEIVTGVKLVEFSSADKATFYSMLFKTTEEAFAIYNQYAKFVGFSVRKDTYRMRTNGVRVKRRFLCSAAGEQNINSVTPRKRDIKSKESKPITRFKCKARFEVYDFESNLWVVKDFIGEHTHPLVPDPSSMFFRSHRNISEKDLQFATSLVDVGVRKCKAEGTMGSVATQNAVDQGNLDPMIHSTISEQHHGKEVAVQGRQEALPTISAGVVAREHCVVGFVESGIGSVGRAVALHLHDAQTDSIVGAIATMNRDGRFEHRNQERDESITARTSTAATEVLLSPLALDEPDVTKAKETTTPDPQVRVHQDSEEYNLASPNRFRVLKEADFLLQGNWADQVE</sequence>
<name>A0A835H930_9MAGN</name>
<dbReference type="Proteomes" id="UP000631114">
    <property type="component" value="Unassembled WGS sequence"/>
</dbReference>
<proteinExistence type="predicted"/>
<evidence type="ECO:0000313" key="3">
    <source>
        <dbReference type="Proteomes" id="UP000631114"/>
    </source>
</evidence>
<gene>
    <name evidence="2" type="ORF">IFM89_026217</name>
</gene>
<evidence type="ECO:0000259" key="1">
    <source>
        <dbReference type="Pfam" id="PF03101"/>
    </source>
</evidence>
<reference evidence="2 3" key="1">
    <citation type="submission" date="2020-10" db="EMBL/GenBank/DDBJ databases">
        <title>The Coptis chinensis genome and diversification of protoberbering-type alkaloids.</title>
        <authorList>
            <person name="Wang B."/>
            <person name="Shu S."/>
            <person name="Song C."/>
            <person name="Liu Y."/>
        </authorList>
    </citation>
    <scope>NUCLEOTIDE SEQUENCE [LARGE SCALE GENOMIC DNA]</scope>
    <source>
        <strain evidence="2">HL-2020</strain>
        <tissue evidence="2">Leaf</tissue>
    </source>
</reference>
<feature type="domain" description="FAR1" evidence="1">
    <location>
        <begin position="42"/>
        <end position="134"/>
    </location>
</feature>
<dbReference type="AlphaFoldDB" id="A0A835H930"/>
<comment type="caution">
    <text evidence="2">The sequence shown here is derived from an EMBL/GenBank/DDBJ whole genome shotgun (WGS) entry which is preliminary data.</text>
</comment>
<organism evidence="2 3">
    <name type="scientific">Coptis chinensis</name>
    <dbReference type="NCBI Taxonomy" id="261450"/>
    <lineage>
        <taxon>Eukaryota</taxon>
        <taxon>Viridiplantae</taxon>
        <taxon>Streptophyta</taxon>
        <taxon>Embryophyta</taxon>
        <taxon>Tracheophyta</taxon>
        <taxon>Spermatophyta</taxon>
        <taxon>Magnoliopsida</taxon>
        <taxon>Ranunculales</taxon>
        <taxon>Ranunculaceae</taxon>
        <taxon>Coptidoideae</taxon>
        <taxon>Coptis</taxon>
    </lineage>
</organism>
<dbReference type="Pfam" id="PF03101">
    <property type="entry name" value="FAR1"/>
    <property type="match status" value="1"/>
</dbReference>
<evidence type="ECO:0000313" key="2">
    <source>
        <dbReference type="EMBL" id="KAF9593957.1"/>
    </source>
</evidence>
<dbReference type="InterPro" id="IPR004330">
    <property type="entry name" value="FAR1_DNA_bnd_dom"/>
</dbReference>
<dbReference type="PANTHER" id="PTHR46328:SF30">
    <property type="entry name" value="OS04G0641500 PROTEIN"/>
    <property type="match status" value="1"/>
</dbReference>